<gene>
    <name evidence="5" type="ORF">GCM10010345_75580</name>
</gene>
<dbReference type="Proteomes" id="UP000653644">
    <property type="component" value="Unassembled WGS sequence"/>
</dbReference>
<dbReference type="GO" id="GO:0005524">
    <property type="term" value="F:ATP binding"/>
    <property type="evidence" value="ECO:0007669"/>
    <property type="project" value="UniProtKB-KW"/>
</dbReference>
<dbReference type="PANTHER" id="PTHR43582">
    <property type="entry name" value="LINEARMYCIN RESISTANCE ATP-BINDING PROTEIN LNRL"/>
    <property type="match status" value="1"/>
</dbReference>
<dbReference type="EMBL" id="BMVN01000042">
    <property type="protein sequence ID" value="GHA60103.1"/>
    <property type="molecule type" value="Genomic_DNA"/>
</dbReference>
<sequence>MTSDKPDGSGTGGTPDAAGTAETPGTAGAPAGAPVASEGPGAFEGGPAGPAEGVPGAVGASSVAADRVRVEAVSCTGLAHAFGETRAVDGLDLAVREGEVFGLLGPNGAGKTTAIRCITTLLPVPAGMVRVFGHDAAKERMAVRRLLGYVPQQLSADSALTGRENVALFARVFDVPRRERAARVTQALAAVGLADAADRLAGTYSGGMVRRLELAQALVSAPRLLILDEPTIGLDPIARTGVWEHINAVRAATGMTVLVTTHYMDEADQYCDRVGLMHRGRVRALGTPAALRHGLAERRGADRLPTLEDVFRDVAGSGLDDHSGGGFRDVRSTRRTAHRVG</sequence>
<dbReference type="PANTHER" id="PTHR43582:SF2">
    <property type="entry name" value="LINEARMYCIN RESISTANCE ATP-BINDING PROTEIN LNRL"/>
    <property type="match status" value="1"/>
</dbReference>
<keyword evidence="2 5" id="KW-0067">ATP-binding</keyword>
<reference evidence="6" key="1">
    <citation type="journal article" date="2019" name="Int. J. Syst. Evol. Microbiol.">
        <title>The Global Catalogue of Microorganisms (GCM) 10K type strain sequencing project: providing services to taxonomists for standard genome sequencing and annotation.</title>
        <authorList>
            <consortium name="The Broad Institute Genomics Platform"/>
            <consortium name="The Broad Institute Genome Sequencing Center for Infectious Disease"/>
            <person name="Wu L."/>
            <person name="Ma J."/>
        </authorList>
    </citation>
    <scope>NUCLEOTIDE SEQUENCE [LARGE SCALE GENOMIC DNA]</scope>
    <source>
        <strain evidence="6">JCM 4733</strain>
    </source>
</reference>
<dbReference type="SMART" id="SM00382">
    <property type="entry name" value="AAA"/>
    <property type="match status" value="1"/>
</dbReference>
<keyword evidence="6" id="KW-1185">Reference proteome</keyword>
<evidence type="ECO:0000313" key="5">
    <source>
        <dbReference type="EMBL" id="GHA60103.1"/>
    </source>
</evidence>
<feature type="compositionally biased region" description="Basic and acidic residues" evidence="3">
    <location>
        <begin position="321"/>
        <end position="332"/>
    </location>
</feature>
<evidence type="ECO:0000259" key="4">
    <source>
        <dbReference type="PROSITE" id="PS50893"/>
    </source>
</evidence>
<protein>
    <submittedName>
        <fullName evidence="5">ABC transporter ATP-binding protein</fullName>
    </submittedName>
</protein>
<evidence type="ECO:0000256" key="1">
    <source>
        <dbReference type="ARBA" id="ARBA00022741"/>
    </source>
</evidence>
<feature type="region of interest" description="Disordered" evidence="3">
    <location>
        <begin position="321"/>
        <end position="341"/>
    </location>
</feature>
<comment type="caution">
    <text evidence="5">The sequence shown here is derived from an EMBL/GenBank/DDBJ whole genome shotgun (WGS) entry which is preliminary data.</text>
</comment>
<proteinExistence type="predicted"/>
<keyword evidence="1" id="KW-0547">Nucleotide-binding</keyword>
<organism evidence="5 6">
    <name type="scientific">Streptomyces canarius</name>
    <dbReference type="NCBI Taxonomy" id="285453"/>
    <lineage>
        <taxon>Bacteria</taxon>
        <taxon>Bacillati</taxon>
        <taxon>Actinomycetota</taxon>
        <taxon>Actinomycetes</taxon>
        <taxon>Kitasatosporales</taxon>
        <taxon>Streptomycetaceae</taxon>
        <taxon>Streptomyces</taxon>
    </lineage>
</organism>
<evidence type="ECO:0000256" key="3">
    <source>
        <dbReference type="SAM" id="MobiDB-lite"/>
    </source>
</evidence>
<dbReference type="InterPro" id="IPR003439">
    <property type="entry name" value="ABC_transporter-like_ATP-bd"/>
</dbReference>
<dbReference type="Gene3D" id="3.40.50.300">
    <property type="entry name" value="P-loop containing nucleotide triphosphate hydrolases"/>
    <property type="match status" value="1"/>
</dbReference>
<dbReference type="InterPro" id="IPR003593">
    <property type="entry name" value="AAA+_ATPase"/>
</dbReference>
<feature type="domain" description="ABC transporter" evidence="4">
    <location>
        <begin position="68"/>
        <end position="304"/>
    </location>
</feature>
<name>A0ABQ3DBY1_9ACTN</name>
<dbReference type="InterPro" id="IPR027417">
    <property type="entry name" value="P-loop_NTPase"/>
</dbReference>
<dbReference type="PROSITE" id="PS50893">
    <property type="entry name" value="ABC_TRANSPORTER_2"/>
    <property type="match status" value="1"/>
</dbReference>
<evidence type="ECO:0000313" key="6">
    <source>
        <dbReference type="Proteomes" id="UP000653644"/>
    </source>
</evidence>
<dbReference type="Pfam" id="PF00005">
    <property type="entry name" value="ABC_tran"/>
    <property type="match status" value="1"/>
</dbReference>
<dbReference type="SUPFAM" id="SSF52540">
    <property type="entry name" value="P-loop containing nucleoside triphosphate hydrolases"/>
    <property type="match status" value="1"/>
</dbReference>
<accession>A0ABQ3DBY1</accession>
<evidence type="ECO:0000256" key="2">
    <source>
        <dbReference type="ARBA" id="ARBA00022840"/>
    </source>
</evidence>
<feature type="compositionally biased region" description="Low complexity" evidence="3">
    <location>
        <begin position="14"/>
        <end position="41"/>
    </location>
</feature>
<feature type="region of interest" description="Disordered" evidence="3">
    <location>
        <begin position="1"/>
        <end position="54"/>
    </location>
</feature>